<protein>
    <recommendedName>
        <fullName evidence="2">DUF1501 domain-containing protein</fullName>
    </recommendedName>
</protein>
<accession>A0A7S4NMT5</accession>
<sequence length="181" mass="19649">MAQVAKIIAARDELQAERDVFFTNLGAFDKHNYPLPESKLGQVEDAIAPFVAEMKHLGVWDNVTVIVASEFGRTLTSNGKGTDHGWGGHAHIMGGGINGSRILGKYPETLGTNHELSAGRGRVIPTTSWESVWHAVAGWFGLHESLMEAVLPNVNNFACDDRPGCGLLRAEQLYKARVLTA</sequence>
<dbReference type="Pfam" id="PF07394">
    <property type="entry name" value="DUF1501"/>
    <property type="match status" value="1"/>
</dbReference>
<dbReference type="SUPFAM" id="SSF53649">
    <property type="entry name" value="Alkaline phosphatase-like"/>
    <property type="match status" value="1"/>
</dbReference>
<evidence type="ECO:0000313" key="1">
    <source>
        <dbReference type="EMBL" id="CAE2297475.1"/>
    </source>
</evidence>
<dbReference type="InterPro" id="IPR017850">
    <property type="entry name" value="Alkaline_phosphatase_core_sf"/>
</dbReference>
<evidence type="ECO:0008006" key="2">
    <source>
        <dbReference type="Google" id="ProtNLM"/>
    </source>
</evidence>
<gene>
    <name evidence="1" type="ORF">CPOL0286_LOCUS19655</name>
</gene>
<proteinExistence type="predicted"/>
<name>A0A7S4NMT5_9EUKA</name>
<dbReference type="InterPro" id="IPR010869">
    <property type="entry name" value="DUF1501"/>
</dbReference>
<organism evidence="1">
    <name type="scientific">Prymnesium polylepis</name>
    <dbReference type="NCBI Taxonomy" id="72548"/>
    <lineage>
        <taxon>Eukaryota</taxon>
        <taxon>Haptista</taxon>
        <taxon>Haptophyta</taxon>
        <taxon>Prymnesiophyceae</taxon>
        <taxon>Prymnesiales</taxon>
        <taxon>Prymnesiaceae</taxon>
        <taxon>Prymnesium</taxon>
    </lineage>
</organism>
<dbReference type="PANTHER" id="PTHR43737">
    <property type="entry name" value="BLL7424 PROTEIN"/>
    <property type="match status" value="1"/>
</dbReference>
<dbReference type="PANTHER" id="PTHR43737:SF1">
    <property type="entry name" value="DUF1501 DOMAIN-CONTAINING PROTEIN"/>
    <property type="match status" value="1"/>
</dbReference>
<dbReference type="AlphaFoldDB" id="A0A7S4NMT5"/>
<reference evidence="1" key="1">
    <citation type="submission" date="2021-01" db="EMBL/GenBank/DDBJ databases">
        <authorList>
            <person name="Corre E."/>
            <person name="Pelletier E."/>
            <person name="Niang G."/>
            <person name="Scheremetjew M."/>
            <person name="Finn R."/>
            <person name="Kale V."/>
            <person name="Holt S."/>
            <person name="Cochrane G."/>
            <person name="Meng A."/>
            <person name="Brown T."/>
            <person name="Cohen L."/>
        </authorList>
    </citation>
    <scope>NUCLEOTIDE SEQUENCE</scope>
    <source>
        <strain evidence="1">UIO037</strain>
    </source>
</reference>
<dbReference type="EMBL" id="HBKO01042705">
    <property type="protein sequence ID" value="CAE2297475.1"/>
    <property type="molecule type" value="Transcribed_RNA"/>
</dbReference>